<evidence type="ECO:0000313" key="3">
    <source>
        <dbReference type="Proteomes" id="UP000198583"/>
    </source>
</evidence>
<dbReference type="RefSeq" id="WP_093592585.1">
    <property type="nucleotide sequence ID" value="NZ_FOYL01000003.1"/>
</dbReference>
<dbReference type="Gene3D" id="2.170.16.10">
    <property type="entry name" value="Hedgehog/Intein (Hint) domain"/>
    <property type="match status" value="1"/>
</dbReference>
<keyword evidence="3" id="KW-1185">Reference proteome</keyword>
<organism evidence="2 3">
    <name type="scientific">Lentzea waywayandensis</name>
    <dbReference type="NCBI Taxonomy" id="84724"/>
    <lineage>
        <taxon>Bacteria</taxon>
        <taxon>Bacillati</taxon>
        <taxon>Actinomycetota</taxon>
        <taxon>Actinomycetes</taxon>
        <taxon>Pseudonocardiales</taxon>
        <taxon>Pseudonocardiaceae</taxon>
        <taxon>Lentzea</taxon>
    </lineage>
</organism>
<dbReference type="EMBL" id="FOYL01000003">
    <property type="protein sequence ID" value="SFR11737.1"/>
    <property type="molecule type" value="Genomic_DNA"/>
</dbReference>
<evidence type="ECO:0000313" key="2">
    <source>
        <dbReference type="EMBL" id="SFR11737.1"/>
    </source>
</evidence>
<dbReference type="SUPFAM" id="SSF51294">
    <property type="entry name" value="Hedgehog/intein (Hint) domain"/>
    <property type="match status" value="1"/>
</dbReference>
<dbReference type="OrthoDB" id="291011at2"/>
<dbReference type="CDD" id="cd00081">
    <property type="entry name" value="Hint"/>
    <property type="match status" value="1"/>
</dbReference>
<dbReference type="Proteomes" id="UP000198583">
    <property type="component" value="Unassembled WGS sequence"/>
</dbReference>
<dbReference type="Pfam" id="PF07591">
    <property type="entry name" value="PT-HINT"/>
    <property type="match status" value="1"/>
</dbReference>
<dbReference type="STRING" id="84724.SAMN04488564_103643"/>
<sequence>MADGSRKAITSAQVDDAVLATDPTTKETATKVVTDVRAHKADNVLVTIWVSSTSGDGSLVATDEHPFWVESLQKWVNAEDLKPGYQSLTADNRSATVSRTQSFSDKDRRVYNLMVDGLHTYRVGVASIAVLTHNGDPQSQGSCPTGLPIRGEAGSIDHALEVHRPRAAGPSTGRWPRSTASFRTSP</sequence>
<proteinExistence type="predicted"/>
<accession>A0A1I6E290</accession>
<protein>
    <submittedName>
        <fullName evidence="2">Pretoxin HINT domain-containing protein</fullName>
    </submittedName>
</protein>
<feature type="region of interest" description="Disordered" evidence="1">
    <location>
        <begin position="163"/>
        <end position="186"/>
    </location>
</feature>
<name>A0A1I6E290_9PSEU</name>
<evidence type="ECO:0000256" key="1">
    <source>
        <dbReference type="SAM" id="MobiDB-lite"/>
    </source>
</evidence>
<dbReference type="AlphaFoldDB" id="A0A1I6E290"/>
<gene>
    <name evidence="2" type="ORF">SAMN04488564_103643</name>
</gene>
<reference evidence="3" key="1">
    <citation type="submission" date="2016-10" db="EMBL/GenBank/DDBJ databases">
        <authorList>
            <person name="Varghese N."/>
            <person name="Submissions S."/>
        </authorList>
    </citation>
    <scope>NUCLEOTIDE SEQUENCE [LARGE SCALE GENOMIC DNA]</scope>
    <source>
        <strain evidence="3">DSM 44232</strain>
    </source>
</reference>
<dbReference type="InterPro" id="IPR036844">
    <property type="entry name" value="Hint_dom_sf"/>
</dbReference>